<dbReference type="Ensembl" id="ENSOGAT00000033973.1">
    <property type="protein sequence ID" value="ENSOGAP00000018394.1"/>
    <property type="gene ID" value="ENSOGAG00000032597.1"/>
</dbReference>
<reference evidence="2" key="1">
    <citation type="submission" date="2011-03" db="EMBL/GenBank/DDBJ databases">
        <title>Version 3 of the genome sequence of Otolemur garnettii (Bushbaby).</title>
        <authorList>
            <consortium name="The Broad Institute Genome Sequencing Platform"/>
            <person name="Di Palma F."/>
            <person name="Johnson J."/>
            <person name="Lander E.S."/>
            <person name="Lindblad-Toh K."/>
            <person name="Jaffe D.B."/>
            <person name="Gnerre S."/>
            <person name="MacCallum I."/>
            <person name="Przybylski D."/>
            <person name="Ribeiro F.J."/>
            <person name="Burton J.N."/>
            <person name="Walker B.J."/>
            <person name="Sharpe T."/>
            <person name="Hall G."/>
        </authorList>
    </citation>
    <scope>NUCLEOTIDE SEQUENCE [LARGE SCALE GENOMIC DNA]</scope>
</reference>
<dbReference type="HOGENOM" id="CLU_023902_0_0_1"/>
<organism evidence="1 2">
    <name type="scientific">Otolemur garnettii</name>
    <name type="common">Small-eared galago</name>
    <name type="synonym">Garnett's greater bushbaby</name>
    <dbReference type="NCBI Taxonomy" id="30611"/>
    <lineage>
        <taxon>Eukaryota</taxon>
        <taxon>Metazoa</taxon>
        <taxon>Chordata</taxon>
        <taxon>Craniata</taxon>
        <taxon>Vertebrata</taxon>
        <taxon>Euteleostomi</taxon>
        <taxon>Mammalia</taxon>
        <taxon>Eutheria</taxon>
        <taxon>Euarchontoglires</taxon>
        <taxon>Primates</taxon>
        <taxon>Strepsirrhini</taxon>
        <taxon>Lorisiformes</taxon>
        <taxon>Galagidae</taxon>
        <taxon>Otolemur</taxon>
    </lineage>
</organism>
<dbReference type="EMBL" id="AAQR03189826">
    <property type="status" value="NOT_ANNOTATED_CDS"/>
    <property type="molecule type" value="Genomic_DNA"/>
</dbReference>
<dbReference type="GO" id="GO:0045944">
    <property type="term" value="P:positive regulation of transcription by RNA polymerase II"/>
    <property type="evidence" value="ECO:0007669"/>
    <property type="project" value="InterPro"/>
</dbReference>
<dbReference type="STRING" id="30611.ENSOGAP00000018394"/>
<dbReference type="InterPro" id="IPR055303">
    <property type="entry name" value="ATMIN"/>
</dbReference>
<dbReference type="GeneTree" id="ENSGT00390000013091"/>
<keyword evidence="2" id="KW-1185">Reference proteome</keyword>
<accession>H0XQK2</accession>
<dbReference type="InParanoid" id="H0XQK2"/>
<dbReference type="Proteomes" id="UP000005225">
    <property type="component" value="Unassembled WGS sequence"/>
</dbReference>
<dbReference type="PANTHER" id="PTHR46664:SF1">
    <property type="entry name" value="ATM INTERACTOR"/>
    <property type="match status" value="1"/>
</dbReference>
<dbReference type="GO" id="GO:0005634">
    <property type="term" value="C:nucleus"/>
    <property type="evidence" value="ECO:0007669"/>
    <property type="project" value="TreeGrafter"/>
</dbReference>
<evidence type="ECO:0008006" key="3">
    <source>
        <dbReference type="Google" id="ProtNLM"/>
    </source>
</evidence>
<dbReference type="OMA" id="CAPIINF"/>
<evidence type="ECO:0000313" key="2">
    <source>
        <dbReference type="Proteomes" id="UP000005225"/>
    </source>
</evidence>
<evidence type="ECO:0000313" key="1">
    <source>
        <dbReference type="Ensembl" id="ENSOGAP00000018394.1"/>
    </source>
</evidence>
<dbReference type="GO" id="GO:0000976">
    <property type="term" value="F:transcription cis-regulatory region binding"/>
    <property type="evidence" value="ECO:0007669"/>
    <property type="project" value="InterPro"/>
</dbReference>
<proteinExistence type="predicted"/>
<protein>
    <recommendedName>
        <fullName evidence="3">ATM interactor</fullName>
    </recommendedName>
</protein>
<dbReference type="GO" id="GO:0000981">
    <property type="term" value="F:DNA-binding transcription factor activity, RNA polymerase II-specific"/>
    <property type="evidence" value="ECO:0007669"/>
    <property type="project" value="TreeGrafter"/>
</dbReference>
<reference evidence="1" key="2">
    <citation type="submission" date="2025-08" db="UniProtKB">
        <authorList>
            <consortium name="Ensembl"/>
        </authorList>
    </citation>
    <scope>IDENTIFICATION</scope>
</reference>
<dbReference type="eggNOG" id="KOG1721">
    <property type="taxonomic scope" value="Eukaryota"/>
</dbReference>
<reference evidence="1" key="3">
    <citation type="submission" date="2025-09" db="UniProtKB">
        <authorList>
            <consortium name="Ensembl"/>
        </authorList>
    </citation>
    <scope>IDENTIFICATION</scope>
</reference>
<dbReference type="PANTHER" id="PTHR46664">
    <property type="entry name" value="ATM INTERACTOR"/>
    <property type="match status" value="1"/>
</dbReference>
<dbReference type="AlphaFoldDB" id="H0XQK2"/>
<sequence>NKTTESLSYQPIPKPDSQELEALEIKLVAHFEDSCGLNARKQTLTAPPRYPQKLLLPKPRVALFKLPVMQFPPVPVFVPTADSSAQPVVLGVNQGSATGAVHLVPLSVGTLILGLDSEAYSLKESLPLSKIEPLSTGVQVNLGKSPNSLQELGNTCQKNSISSINVQTDLSYASQNFMPSMQWASADSSVSSCSQADLSFDSQMSLPISVHTQTFLPRSKVTSSIVAQTDAFIDTFVSGGVSRETQTSGIQSPTDNHIQMDQAGMCADIFENVHSSYSVALDNIISSTLAETVTHGLLPQNDPRTLNQDVEKSAPIINFSAQNSMLPSQNMTDNQTQTMDLLNDLENILSSNLPGQTLDNHSLLSDTKPGSDIQLPSGPVQNSRIDFDIQEFFLASNIQTQTEESELNTINTEPVLGSLDLETQTDFLLADTSAPSYGYRGNSNFLDLEMFDTQTQTDLNLFLDSSPHMPLRNILKHSSFSMSTDSSDAETQTEGICTAKNIIESKVQLNSTETQTMSSGFETLGSLFFTSNETQIAMDDFLLADLAWNMMESQFSSAETQTCAEPHRVSNF</sequence>
<name>H0XQK2_OTOGA</name>